<keyword evidence="4" id="KW-1185">Reference proteome</keyword>
<dbReference type="PANTHER" id="PTHR43827">
    <property type="entry name" value="2,5-DIKETO-D-GLUCONIC ACID REDUCTASE"/>
    <property type="match status" value="1"/>
</dbReference>
<dbReference type="PANTHER" id="PTHR43827:SF8">
    <property type="entry name" value="ALDO_KETO REDUCTASE FAMILY PROTEIN"/>
    <property type="match status" value="1"/>
</dbReference>
<keyword evidence="1" id="KW-0560">Oxidoreductase</keyword>
<feature type="domain" description="NADP-dependent oxidoreductase" evidence="2">
    <location>
        <begin position="43"/>
        <end position="227"/>
    </location>
</feature>
<evidence type="ECO:0000256" key="1">
    <source>
        <dbReference type="ARBA" id="ARBA00023002"/>
    </source>
</evidence>
<dbReference type="AlphaFoldDB" id="A0AA39L7C8"/>
<proteinExistence type="predicted"/>
<dbReference type="InterPro" id="IPR036812">
    <property type="entry name" value="NAD(P)_OxRdtase_dom_sf"/>
</dbReference>
<evidence type="ECO:0000313" key="4">
    <source>
        <dbReference type="Proteomes" id="UP001175261"/>
    </source>
</evidence>
<dbReference type="SUPFAM" id="SSF51430">
    <property type="entry name" value="NAD(P)-linked oxidoreductase"/>
    <property type="match status" value="1"/>
</dbReference>
<dbReference type="EMBL" id="JAPDFR010000005">
    <property type="protein sequence ID" value="KAK0386569.1"/>
    <property type="molecule type" value="Genomic_DNA"/>
</dbReference>
<dbReference type="Proteomes" id="UP001175261">
    <property type="component" value="Unassembled WGS sequence"/>
</dbReference>
<comment type="caution">
    <text evidence="3">The sequence shown here is derived from an EMBL/GenBank/DDBJ whole genome shotgun (WGS) entry which is preliminary data.</text>
</comment>
<dbReference type="InterPro" id="IPR020471">
    <property type="entry name" value="AKR"/>
</dbReference>
<sequence>MAASHSTSGTLAPFLIRDHILNGSNAIRMPKLIYGTAWKREATPHLVIKAIQNGFRALDTAAQPKHYEESFVGDAVRTLDREGFVKRDQLFIQTKFTPLSGQGPIPPYNPTASLEEQVRQSVDSSLTNFTMDRGEPYLDSLVLHSPLPTLEETLRVWRVLETYHPTQIRVLGISNTTLPILQSLHASATIKPAIVQNRFYPATHFEADLRKWCRERNIVFQSFWTLQANRTMLSRRPVIRLAERVGVERDEAYFALVLGLGGLTILTGSRTPETMRRDLKGVETVAIWAAGEGREEWDTLLDEFRIIVGDVEI</sequence>
<dbReference type="Pfam" id="PF00248">
    <property type="entry name" value="Aldo_ket_red"/>
    <property type="match status" value="1"/>
</dbReference>
<organism evidence="3 4">
    <name type="scientific">Sarocladium strictum</name>
    <name type="common">Black bundle disease fungus</name>
    <name type="synonym">Acremonium strictum</name>
    <dbReference type="NCBI Taxonomy" id="5046"/>
    <lineage>
        <taxon>Eukaryota</taxon>
        <taxon>Fungi</taxon>
        <taxon>Dikarya</taxon>
        <taxon>Ascomycota</taxon>
        <taxon>Pezizomycotina</taxon>
        <taxon>Sordariomycetes</taxon>
        <taxon>Hypocreomycetidae</taxon>
        <taxon>Hypocreales</taxon>
        <taxon>Sarocladiaceae</taxon>
        <taxon>Sarocladium</taxon>
    </lineage>
</organism>
<name>A0AA39L7C8_SARSR</name>
<protein>
    <recommendedName>
        <fullName evidence="2">NADP-dependent oxidoreductase domain-containing protein</fullName>
    </recommendedName>
</protein>
<dbReference type="InterPro" id="IPR023210">
    <property type="entry name" value="NADP_OxRdtase_dom"/>
</dbReference>
<dbReference type="GO" id="GO:0016491">
    <property type="term" value="F:oxidoreductase activity"/>
    <property type="evidence" value="ECO:0007669"/>
    <property type="project" value="UniProtKB-KW"/>
</dbReference>
<evidence type="ECO:0000313" key="3">
    <source>
        <dbReference type="EMBL" id="KAK0386569.1"/>
    </source>
</evidence>
<gene>
    <name evidence="3" type="ORF">NLU13_6404</name>
</gene>
<reference evidence="3" key="1">
    <citation type="submission" date="2022-10" db="EMBL/GenBank/DDBJ databases">
        <title>Determination and structural analysis of whole genome sequence of Sarocladium strictum F4-1.</title>
        <authorList>
            <person name="Hu L."/>
            <person name="Jiang Y."/>
        </authorList>
    </citation>
    <scope>NUCLEOTIDE SEQUENCE</scope>
    <source>
        <strain evidence="3">F4-1</strain>
    </source>
</reference>
<accession>A0AA39L7C8</accession>
<dbReference type="Gene3D" id="3.20.20.100">
    <property type="entry name" value="NADP-dependent oxidoreductase domain"/>
    <property type="match status" value="1"/>
</dbReference>
<evidence type="ECO:0000259" key="2">
    <source>
        <dbReference type="Pfam" id="PF00248"/>
    </source>
</evidence>